<name>A0A2M8Z3E0_9FIRM</name>
<gene>
    <name evidence="1" type="ORF">H171_1451</name>
</gene>
<evidence type="ECO:0000313" key="1">
    <source>
        <dbReference type="EMBL" id="PJJ27964.1"/>
    </source>
</evidence>
<organism evidence="1 2">
    <name type="scientific">[Clostridium] celerecrescens 18A</name>
    <dbReference type="NCBI Taxonomy" id="1286362"/>
    <lineage>
        <taxon>Bacteria</taxon>
        <taxon>Bacillati</taxon>
        <taxon>Bacillota</taxon>
        <taxon>Clostridia</taxon>
        <taxon>Lachnospirales</taxon>
        <taxon>Lachnospiraceae</taxon>
        <taxon>Lacrimispora</taxon>
    </lineage>
</organism>
<dbReference type="OrthoDB" id="1753572at2"/>
<proteinExistence type="predicted"/>
<comment type="caution">
    <text evidence="1">The sequence shown here is derived from an EMBL/GenBank/DDBJ whole genome shotgun (WGS) entry which is preliminary data.</text>
</comment>
<dbReference type="EMBL" id="PGET01000001">
    <property type="protein sequence ID" value="PJJ27964.1"/>
    <property type="molecule type" value="Genomic_DNA"/>
</dbReference>
<accession>A0A2M8Z3E0</accession>
<dbReference type="RefSeq" id="WP_100304525.1">
    <property type="nucleotide sequence ID" value="NZ_PGET01000001.1"/>
</dbReference>
<reference evidence="1 2" key="1">
    <citation type="submission" date="2017-11" db="EMBL/GenBank/DDBJ databases">
        <title>Understudied soil microbes with underappreciated capabilities: Untangling the Clostridium saccharolyticum group.</title>
        <authorList>
            <person name="Leschine S."/>
        </authorList>
    </citation>
    <scope>NUCLEOTIDE SEQUENCE [LARGE SCALE GENOMIC DNA]</scope>
    <source>
        <strain evidence="1 2">18A</strain>
    </source>
</reference>
<sequence>MHDTFLNQNIFEAIVEICGENFIEKIFYLTITVHTNSHISEDSLRDYFSERNNTLIGDWTNILVLKREIEPLTAVIDEIEGEISQ</sequence>
<protein>
    <submittedName>
        <fullName evidence="1">Uncharacterized protein</fullName>
    </submittedName>
</protein>
<evidence type="ECO:0000313" key="2">
    <source>
        <dbReference type="Proteomes" id="UP000231092"/>
    </source>
</evidence>
<dbReference type="Proteomes" id="UP000231092">
    <property type="component" value="Unassembled WGS sequence"/>
</dbReference>
<dbReference type="AlphaFoldDB" id="A0A2M8Z3E0"/>